<keyword evidence="2" id="KW-1133">Transmembrane helix</keyword>
<dbReference type="SUPFAM" id="SSF47413">
    <property type="entry name" value="lambda repressor-like DNA-binding domains"/>
    <property type="match status" value="1"/>
</dbReference>
<dbReference type="AlphaFoldDB" id="E6U4E0"/>
<dbReference type="KEGG" id="eha:Ethha_2232"/>
<dbReference type="GO" id="GO:0003677">
    <property type="term" value="F:DNA binding"/>
    <property type="evidence" value="ECO:0007669"/>
    <property type="project" value="UniProtKB-KW"/>
</dbReference>
<evidence type="ECO:0000256" key="1">
    <source>
        <dbReference type="ARBA" id="ARBA00023125"/>
    </source>
</evidence>
<sequence>MEDLKPVIAKNIVELRKLTNLTQAELAGKLHYTDKAVSKWERAESVPDISVLKELAVLFGVTVDYLLESEHPRKAAGSSKQKRRNRLIIILLSVCFVFMVATLLFVGYNIFKTPFQHSWLLYVYAVPVASLVVLVLNSVWGHRRWVTNCVILSVLMWSLLLSLYMSFLSRNLWLLFILGIPGQAMLLLWQNLKIRHR</sequence>
<dbReference type="Gene3D" id="1.10.260.40">
    <property type="entry name" value="lambda repressor-like DNA-binding domains"/>
    <property type="match status" value="1"/>
</dbReference>
<dbReference type="SMART" id="SM00530">
    <property type="entry name" value="HTH_XRE"/>
    <property type="match status" value="1"/>
</dbReference>
<protein>
    <submittedName>
        <fullName evidence="4">Helix-turn-helix domain protein</fullName>
    </submittedName>
</protein>
<dbReference type="eggNOG" id="COG1396">
    <property type="taxonomic scope" value="Bacteria"/>
</dbReference>
<feature type="transmembrane region" description="Helical" evidence="2">
    <location>
        <begin position="145"/>
        <end position="165"/>
    </location>
</feature>
<feature type="transmembrane region" description="Helical" evidence="2">
    <location>
        <begin position="171"/>
        <end position="189"/>
    </location>
</feature>
<dbReference type="PROSITE" id="PS50943">
    <property type="entry name" value="HTH_CROC1"/>
    <property type="match status" value="1"/>
</dbReference>
<dbReference type="InterPro" id="IPR001387">
    <property type="entry name" value="Cro/C1-type_HTH"/>
</dbReference>
<evidence type="ECO:0000259" key="3">
    <source>
        <dbReference type="PROSITE" id="PS50943"/>
    </source>
</evidence>
<feature type="domain" description="HTH cro/C1-type" evidence="3">
    <location>
        <begin position="12"/>
        <end position="66"/>
    </location>
</feature>
<proteinExistence type="predicted"/>
<evidence type="ECO:0000313" key="5">
    <source>
        <dbReference type="Proteomes" id="UP000001551"/>
    </source>
</evidence>
<evidence type="ECO:0000313" key="4">
    <source>
        <dbReference type="EMBL" id="ADU27747.1"/>
    </source>
</evidence>
<dbReference type="CDD" id="cd00093">
    <property type="entry name" value="HTH_XRE"/>
    <property type="match status" value="1"/>
</dbReference>
<dbReference type="Pfam" id="PF01381">
    <property type="entry name" value="HTH_3"/>
    <property type="match status" value="1"/>
</dbReference>
<feature type="transmembrane region" description="Helical" evidence="2">
    <location>
        <begin position="119"/>
        <end position="140"/>
    </location>
</feature>
<feature type="transmembrane region" description="Helical" evidence="2">
    <location>
        <begin position="87"/>
        <end position="107"/>
    </location>
</feature>
<dbReference type="STRING" id="663278.Ethha_2232"/>
<keyword evidence="1" id="KW-0238">DNA-binding</keyword>
<dbReference type="RefSeq" id="WP_013486095.1">
    <property type="nucleotide sequence ID" value="NC_014828.1"/>
</dbReference>
<accession>E6U4E0</accession>
<dbReference type="Proteomes" id="UP000001551">
    <property type="component" value="Chromosome"/>
</dbReference>
<dbReference type="EMBL" id="CP002400">
    <property type="protein sequence ID" value="ADU27747.1"/>
    <property type="molecule type" value="Genomic_DNA"/>
</dbReference>
<dbReference type="PANTHER" id="PTHR46558:SF11">
    <property type="entry name" value="HTH-TYPE TRANSCRIPTIONAL REGULATOR XRE"/>
    <property type="match status" value="1"/>
</dbReference>
<keyword evidence="5" id="KW-1185">Reference proteome</keyword>
<dbReference type="HOGENOM" id="CLU_1425180_0_0_9"/>
<name>E6U4E0_ETHHY</name>
<keyword evidence="2" id="KW-0472">Membrane</keyword>
<dbReference type="PANTHER" id="PTHR46558">
    <property type="entry name" value="TRACRIPTIONAL REGULATORY PROTEIN-RELATED-RELATED"/>
    <property type="match status" value="1"/>
</dbReference>
<gene>
    <name evidence="4" type="ordered locus">Ethha_2232</name>
</gene>
<reference evidence="4 5" key="1">
    <citation type="submission" date="2010-12" db="EMBL/GenBank/DDBJ databases">
        <title>Complete sequence of Ethanoligenens harbinense YUAN-3.</title>
        <authorList>
            <person name="Lucas S."/>
            <person name="Copeland A."/>
            <person name="Lapidus A."/>
            <person name="Cheng J.-F."/>
            <person name="Bruce D."/>
            <person name="Goodwin L."/>
            <person name="Pitluck S."/>
            <person name="Chertkov O."/>
            <person name="Misra M."/>
            <person name="Detter J.C."/>
            <person name="Han C."/>
            <person name="Tapia R."/>
            <person name="Land M."/>
            <person name="Hauser L."/>
            <person name="Jeffries C."/>
            <person name="Kyrpides N."/>
            <person name="Ivanova N."/>
            <person name="Mikhailova N."/>
            <person name="Wang A."/>
            <person name="Mouttaki H."/>
            <person name="He Z."/>
            <person name="Zhou J."/>
            <person name="Hemme C.L."/>
            <person name="Woyke T."/>
        </authorList>
    </citation>
    <scope>NUCLEOTIDE SEQUENCE [LARGE SCALE GENOMIC DNA]</scope>
    <source>
        <strain evidence="5">DSM 18485 / JCM 12961 / CGMCC 1.5033 / YUAN-3</strain>
    </source>
</reference>
<organism evidence="4 5">
    <name type="scientific">Ethanoligenens harbinense (strain DSM 18485 / JCM 12961 / CGMCC 1.5033 / YUAN-3)</name>
    <dbReference type="NCBI Taxonomy" id="663278"/>
    <lineage>
        <taxon>Bacteria</taxon>
        <taxon>Bacillati</taxon>
        <taxon>Bacillota</taxon>
        <taxon>Clostridia</taxon>
        <taxon>Eubacteriales</taxon>
        <taxon>Oscillospiraceae</taxon>
        <taxon>Ethanoligenens</taxon>
    </lineage>
</organism>
<keyword evidence="2" id="KW-0812">Transmembrane</keyword>
<evidence type="ECO:0000256" key="2">
    <source>
        <dbReference type="SAM" id="Phobius"/>
    </source>
</evidence>
<dbReference type="InterPro" id="IPR010982">
    <property type="entry name" value="Lambda_DNA-bd_dom_sf"/>
</dbReference>